<keyword evidence="2" id="KW-0233">DNA recombination</keyword>
<dbReference type="InterPro" id="IPR006164">
    <property type="entry name" value="DNA_bd_Ku70/Ku80"/>
</dbReference>
<evidence type="ECO:0000313" key="5">
    <source>
        <dbReference type="EMBL" id="RDI43380.1"/>
    </source>
</evidence>
<keyword evidence="6" id="KW-1185">Reference proteome</keyword>
<dbReference type="NCBIfam" id="TIGR02772">
    <property type="entry name" value="Ku_bact"/>
    <property type="match status" value="1"/>
</dbReference>
<dbReference type="GO" id="GO:0003690">
    <property type="term" value="F:double-stranded DNA binding"/>
    <property type="evidence" value="ECO:0007669"/>
    <property type="project" value="UniProtKB-UniRule"/>
</dbReference>
<dbReference type="GO" id="GO:0006303">
    <property type="term" value="P:double-strand break repair via nonhomologous end joining"/>
    <property type="evidence" value="ECO:0007669"/>
    <property type="project" value="UniProtKB-UniRule"/>
</dbReference>
<comment type="caution">
    <text evidence="5">The sequence shown here is derived from an EMBL/GenBank/DDBJ whole genome shotgun (WGS) entry which is preliminary data.</text>
</comment>
<dbReference type="Pfam" id="PF02735">
    <property type="entry name" value="Ku"/>
    <property type="match status" value="1"/>
</dbReference>
<dbReference type="Gene3D" id="2.40.290.10">
    <property type="match status" value="1"/>
</dbReference>
<dbReference type="PANTHER" id="PTHR41251">
    <property type="entry name" value="NON-HOMOLOGOUS END JOINING PROTEIN KU"/>
    <property type="match status" value="1"/>
</dbReference>
<evidence type="ECO:0000259" key="4">
    <source>
        <dbReference type="SMART" id="SM00559"/>
    </source>
</evidence>
<comment type="function">
    <text evidence="2">With LigD forms a non-homologous end joining (NHEJ) DNA repair enzyme, which repairs dsDNA breaks with reduced fidelity. Binds linear dsDNA with 5'- and 3'- overhangs but not closed circular dsDNA nor ssDNA. Recruits and stimulates the ligase activity of LigD.</text>
</comment>
<dbReference type="RefSeq" id="WP_170131806.1">
    <property type="nucleotide sequence ID" value="NZ_LR699114.1"/>
</dbReference>
<dbReference type="CDD" id="cd00789">
    <property type="entry name" value="KU_like"/>
    <property type="match status" value="1"/>
</dbReference>
<accession>A0A370GJ41</accession>
<name>A0A370GJ41_9COXI</name>
<keyword evidence="2" id="KW-0234">DNA repair</keyword>
<feature type="region of interest" description="Disordered" evidence="3">
    <location>
        <begin position="262"/>
        <end position="281"/>
    </location>
</feature>
<evidence type="ECO:0000256" key="2">
    <source>
        <dbReference type="HAMAP-Rule" id="MF_01875"/>
    </source>
</evidence>
<dbReference type="HAMAP" id="MF_01875">
    <property type="entry name" value="Prokaryotic_Ku"/>
    <property type="match status" value="1"/>
</dbReference>
<protein>
    <recommendedName>
        <fullName evidence="2">Non-homologous end joining protein Ku</fullName>
    </recommendedName>
</protein>
<gene>
    <name evidence="2" type="primary">ku</name>
    <name evidence="5" type="ORF">C8D86_11136</name>
</gene>
<reference evidence="5 6" key="1">
    <citation type="submission" date="2018-07" db="EMBL/GenBank/DDBJ databases">
        <title>Genomic Encyclopedia of Type Strains, Phase IV (KMG-IV): sequencing the most valuable type-strain genomes for metagenomic binning, comparative biology and taxonomic classification.</title>
        <authorList>
            <person name="Goeker M."/>
        </authorList>
    </citation>
    <scope>NUCLEOTIDE SEQUENCE [LARGE SCALE GENOMIC DNA]</scope>
    <source>
        <strain evidence="5 6">DSM 16500</strain>
    </source>
</reference>
<comment type="subunit">
    <text evidence="2">Homodimer. Interacts with LigD.</text>
</comment>
<dbReference type="AlphaFoldDB" id="A0A370GJ41"/>
<feature type="domain" description="Ku" evidence="4">
    <location>
        <begin position="54"/>
        <end position="183"/>
    </location>
</feature>
<comment type="similarity">
    <text evidence="2">Belongs to the prokaryotic Ku family.</text>
</comment>
<dbReference type="Proteomes" id="UP000254720">
    <property type="component" value="Unassembled WGS sequence"/>
</dbReference>
<sequence>MPNAIWKGHISFGLVSVPIVLYSSEDKSASISFRQIDKRNNARIKHVRINAETGEEVPWEDVVKGYEYDKDKIIVLDNEELEKLAGENAQTIAIESFVDRKNLEFVMIDKTYYLVPDKNGEKGYVILREALLDTDKIGIAKVIISTKEYLAAVAVYKNALVIYTLKYDDEIRKLSEFPIPSAETKKYKISKKEMDIAKQLVQSMASKWKPEEYKDEYKEAVDKLIERKMRKLPVKAMKKRGEATATATNVIDFVSLLKKSLASKKAAKNDKKYKTQRKRKA</sequence>
<keyword evidence="2" id="KW-0227">DNA damage</keyword>
<organism evidence="5 6">
    <name type="scientific">Aquicella lusitana</name>
    <dbReference type="NCBI Taxonomy" id="254246"/>
    <lineage>
        <taxon>Bacteria</taxon>
        <taxon>Pseudomonadati</taxon>
        <taxon>Pseudomonadota</taxon>
        <taxon>Gammaproteobacteria</taxon>
        <taxon>Legionellales</taxon>
        <taxon>Coxiellaceae</taxon>
        <taxon>Aquicella</taxon>
    </lineage>
</organism>
<dbReference type="InterPro" id="IPR016194">
    <property type="entry name" value="SPOC-like_C_dom_sf"/>
</dbReference>
<keyword evidence="1 2" id="KW-0238">DNA-binding</keyword>
<evidence type="ECO:0000256" key="3">
    <source>
        <dbReference type="SAM" id="MobiDB-lite"/>
    </source>
</evidence>
<dbReference type="EMBL" id="QQAX01000011">
    <property type="protein sequence ID" value="RDI43380.1"/>
    <property type="molecule type" value="Genomic_DNA"/>
</dbReference>
<dbReference type="SUPFAM" id="SSF100939">
    <property type="entry name" value="SPOC domain-like"/>
    <property type="match status" value="1"/>
</dbReference>
<dbReference type="SMART" id="SM00559">
    <property type="entry name" value="Ku78"/>
    <property type="match status" value="1"/>
</dbReference>
<evidence type="ECO:0000313" key="6">
    <source>
        <dbReference type="Proteomes" id="UP000254720"/>
    </source>
</evidence>
<dbReference type="GO" id="GO:0006310">
    <property type="term" value="P:DNA recombination"/>
    <property type="evidence" value="ECO:0007669"/>
    <property type="project" value="UniProtKB-KW"/>
</dbReference>
<dbReference type="PANTHER" id="PTHR41251:SF1">
    <property type="entry name" value="NON-HOMOLOGOUS END JOINING PROTEIN KU"/>
    <property type="match status" value="1"/>
</dbReference>
<dbReference type="InterPro" id="IPR009187">
    <property type="entry name" value="Prok_Ku"/>
</dbReference>
<evidence type="ECO:0000256" key="1">
    <source>
        <dbReference type="ARBA" id="ARBA00023125"/>
    </source>
</evidence>
<proteinExistence type="inferred from homology"/>
<dbReference type="PIRSF" id="PIRSF006493">
    <property type="entry name" value="Prok_Ku"/>
    <property type="match status" value="1"/>
</dbReference>